<sequence length="186" mass="20345">MSRQRLLILLEVAMMTALAVVFSEMKVFQMPQGGSVSLVMVPIALLAVRRGLLPGVICGLLVGVLQTFLGSYVVHPIQLLLDYPLAFGALGLAGLIRLSTMEERMTKVMALWSVLFVGVIGRLACHFISGIVWFGEYAPEGVPVAWHSFVYNITYLLPEMVITGIVLTVVMTSAPQLLFPVRNRLA</sequence>
<dbReference type="EMBL" id="CP073708">
    <property type="protein sequence ID" value="QUO43041.1"/>
    <property type="molecule type" value="Genomic_DNA"/>
</dbReference>
<evidence type="ECO:0000313" key="5">
    <source>
        <dbReference type="Proteomes" id="UP000677234"/>
    </source>
</evidence>
<dbReference type="GO" id="GO:0015234">
    <property type="term" value="F:thiamine transmembrane transporter activity"/>
    <property type="evidence" value="ECO:0007669"/>
    <property type="project" value="InterPro"/>
</dbReference>
<proteinExistence type="predicted"/>
<keyword evidence="5" id="KW-1185">Reference proteome</keyword>
<feature type="transmembrane region" description="Helical" evidence="1">
    <location>
        <begin position="55"/>
        <end position="74"/>
    </location>
</feature>
<dbReference type="NCBIfam" id="TIGR02357">
    <property type="entry name" value="ECF_ThiT_YuaJ"/>
    <property type="match status" value="1"/>
</dbReference>
<feature type="transmembrane region" description="Helical" evidence="1">
    <location>
        <begin position="155"/>
        <end position="179"/>
    </location>
</feature>
<keyword evidence="1" id="KW-1133">Transmembrane helix</keyword>
<evidence type="ECO:0000313" key="2">
    <source>
        <dbReference type="EMBL" id="QQE76015.1"/>
    </source>
</evidence>
<dbReference type="RefSeq" id="WP_198829525.1">
    <property type="nucleotide sequence ID" value="NZ_CP066308.1"/>
</dbReference>
<evidence type="ECO:0000313" key="3">
    <source>
        <dbReference type="EMBL" id="QUO43041.1"/>
    </source>
</evidence>
<feature type="transmembrane region" description="Helical" evidence="1">
    <location>
        <begin position="110"/>
        <end position="135"/>
    </location>
</feature>
<evidence type="ECO:0000256" key="1">
    <source>
        <dbReference type="SAM" id="Phobius"/>
    </source>
</evidence>
<feature type="transmembrane region" description="Helical" evidence="1">
    <location>
        <begin position="29"/>
        <end position="48"/>
    </location>
</feature>
<gene>
    <name evidence="2" type="primary">thiT</name>
    <name evidence="2" type="ORF">JD108_09185</name>
    <name evidence="3" type="ORF">KDJ56_08865</name>
</gene>
<name>A0A7T5ENU0_9BACL</name>
<dbReference type="KEGG" id="bcop:JD108_09185"/>
<reference evidence="3" key="2">
    <citation type="submission" date="2021-04" db="EMBL/GenBank/DDBJ databases">
        <title>Brevibacillus composti FJAT-54423, complete genome.</title>
        <authorList>
            <person name="Tang R."/>
        </authorList>
    </citation>
    <scope>NUCLEOTIDE SEQUENCE</scope>
    <source>
        <strain evidence="3">FJAT-54424</strain>
    </source>
</reference>
<protein>
    <submittedName>
        <fullName evidence="2">Energy-coupled thiamine transporter ThiT</fullName>
    </submittedName>
</protein>
<dbReference type="AlphaFoldDB" id="A0A7T5ENU0"/>
<dbReference type="Pfam" id="PF09515">
    <property type="entry name" value="Thia_YuaJ"/>
    <property type="match status" value="1"/>
</dbReference>
<dbReference type="Proteomes" id="UP000595847">
    <property type="component" value="Chromosome"/>
</dbReference>
<keyword evidence="1" id="KW-0812">Transmembrane</keyword>
<dbReference type="Gene3D" id="1.10.1760.20">
    <property type="match status" value="1"/>
</dbReference>
<dbReference type="Proteomes" id="UP000677234">
    <property type="component" value="Chromosome"/>
</dbReference>
<dbReference type="GO" id="GO:0005886">
    <property type="term" value="C:plasma membrane"/>
    <property type="evidence" value="ECO:0007669"/>
    <property type="project" value="InterPro"/>
</dbReference>
<dbReference type="EMBL" id="CP066308">
    <property type="protein sequence ID" value="QQE76015.1"/>
    <property type="molecule type" value="Genomic_DNA"/>
</dbReference>
<evidence type="ECO:0000313" key="4">
    <source>
        <dbReference type="Proteomes" id="UP000595847"/>
    </source>
</evidence>
<feature type="transmembrane region" description="Helical" evidence="1">
    <location>
        <begin position="80"/>
        <end position="98"/>
    </location>
</feature>
<reference evidence="2 4" key="1">
    <citation type="submission" date="2020-12" db="EMBL/GenBank/DDBJ databases">
        <title>strain FJAT-54423T represents a novel species of the genus Brevibacillus.</title>
        <authorList>
            <person name="Tang R."/>
        </authorList>
    </citation>
    <scope>NUCLEOTIDE SEQUENCE [LARGE SCALE GENOMIC DNA]</scope>
    <source>
        <strain evidence="2 4">FJAT-54423</strain>
    </source>
</reference>
<keyword evidence="1" id="KW-0472">Membrane</keyword>
<accession>A0A7T5ENU0</accession>
<organism evidence="2 4">
    <name type="scientific">Brevibacillus composti</name>
    <dbReference type="NCBI Taxonomy" id="2796470"/>
    <lineage>
        <taxon>Bacteria</taxon>
        <taxon>Bacillati</taxon>
        <taxon>Bacillota</taxon>
        <taxon>Bacilli</taxon>
        <taxon>Bacillales</taxon>
        <taxon>Paenibacillaceae</taxon>
        <taxon>Brevibacillus</taxon>
    </lineage>
</organism>
<dbReference type="InterPro" id="IPR012651">
    <property type="entry name" value="Thia_Transptr_ThiT"/>
</dbReference>